<feature type="domain" description="Polymerase nucleotidyl transferase" evidence="1">
    <location>
        <begin position="13"/>
        <end position="99"/>
    </location>
</feature>
<evidence type="ECO:0000259" key="1">
    <source>
        <dbReference type="Pfam" id="PF01909"/>
    </source>
</evidence>
<dbReference type="InterPro" id="IPR002934">
    <property type="entry name" value="Polymerase_NTP_transf_dom"/>
</dbReference>
<proteinExistence type="predicted"/>
<keyword evidence="3" id="KW-1185">Reference proteome</keyword>
<dbReference type="PANTHER" id="PTHR43852">
    <property type="entry name" value="NUCLEOTIDYLTRANSFERASE"/>
    <property type="match status" value="1"/>
</dbReference>
<gene>
    <name evidence="2" type="ordered locus">slr5017</name>
</gene>
<dbReference type="EnsemblBacteria" id="BAD01787">
    <property type="protein sequence ID" value="BAD01787"/>
    <property type="gene ID" value="BAD01787"/>
</dbReference>
<dbReference type="EMBL" id="AP004310">
    <property type="protein sequence ID" value="BAD01787.1"/>
    <property type="molecule type" value="Genomic_DNA"/>
</dbReference>
<dbReference type="Gene3D" id="3.30.460.10">
    <property type="entry name" value="Beta Polymerase, domain 2"/>
    <property type="match status" value="1"/>
</dbReference>
<sequence>MLSVTHLKIPQQTLAELCQQWHISELALFGSALTEDFHEDSDIDLLVSFAPDARQGLLTLAKIKHQFEEIFHRKVDLVVKAAIEEGDNWIRRQEILNSAVTIYES</sequence>
<dbReference type="AlphaFoldDB" id="Q6ZEW3"/>
<geneLocation type="plasmid" evidence="2 3">
    <name>pSYSM</name>
</geneLocation>
<dbReference type="PANTHER" id="PTHR43852:SF2">
    <property type="entry name" value="PROTEIN ADENYLYLTRANSFERASE MNTA"/>
    <property type="match status" value="1"/>
</dbReference>
<name>Q6ZEW3_SYNY3</name>
<reference evidence="2 3" key="1">
    <citation type="journal article" date="2003" name="DNA Res.">
        <title>Structural analysis of four large plasmids harboring in a unicellular cyanobacterium, Synechocystis sp. PCC 6803.</title>
        <authorList>
            <person name="Kaneko T."/>
            <person name="Nakamura Y."/>
            <person name="Sasamoto S."/>
            <person name="Watanabe A."/>
            <person name="Kohara M."/>
            <person name="Matsumoto M."/>
            <person name="Shimpo S."/>
            <person name="Yamada M."/>
            <person name="Tabata S."/>
        </authorList>
    </citation>
    <scope>NUCLEOTIDE SEQUENCE [LARGE SCALE GENOMIC DNA]</scope>
    <source>
        <strain evidence="3">ATCC 27184 / PCC 6803 / Kazusa</strain>
    </source>
</reference>
<dbReference type="InterPro" id="IPR043519">
    <property type="entry name" value="NT_sf"/>
</dbReference>
<dbReference type="KEGG" id="syn:slr5017"/>
<evidence type="ECO:0000313" key="2">
    <source>
        <dbReference type="EMBL" id="BAD01787.1"/>
    </source>
</evidence>
<dbReference type="SUPFAM" id="SSF81301">
    <property type="entry name" value="Nucleotidyltransferase"/>
    <property type="match status" value="1"/>
</dbReference>
<dbReference type="InterPro" id="IPR052930">
    <property type="entry name" value="TA_antitoxin_MntA"/>
</dbReference>
<dbReference type="CDD" id="cd05403">
    <property type="entry name" value="NT_KNTase_like"/>
    <property type="match status" value="1"/>
</dbReference>
<keyword evidence="2" id="KW-0614">Plasmid</keyword>
<dbReference type="Pfam" id="PF01909">
    <property type="entry name" value="NTP_transf_2"/>
    <property type="match status" value="1"/>
</dbReference>
<dbReference type="InParanoid" id="Q6ZEW3"/>
<dbReference type="GO" id="GO:0016779">
    <property type="term" value="F:nucleotidyltransferase activity"/>
    <property type="evidence" value="ECO:0007669"/>
    <property type="project" value="InterPro"/>
</dbReference>
<dbReference type="PhylomeDB" id="Q6ZEW3"/>
<accession>Q6ZEW3</accession>
<evidence type="ECO:0000313" key="3">
    <source>
        <dbReference type="Proteomes" id="UP000001425"/>
    </source>
</evidence>
<dbReference type="Proteomes" id="UP000001425">
    <property type="component" value="Plasmid pSYSM"/>
</dbReference>
<organism evidence="2 3">
    <name type="scientific">Synechocystis sp. (strain ATCC 27184 / PCC 6803 / Kazusa)</name>
    <dbReference type="NCBI Taxonomy" id="1111708"/>
    <lineage>
        <taxon>Bacteria</taxon>
        <taxon>Bacillati</taxon>
        <taxon>Cyanobacteriota</taxon>
        <taxon>Cyanophyceae</taxon>
        <taxon>Synechococcales</taxon>
        <taxon>Merismopediaceae</taxon>
        <taxon>Synechocystis</taxon>
    </lineage>
</organism>
<protein>
    <submittedName>
        <fullName evidence="2">Slr5017 protein</fullName>
    </submittedName>
</protein>